<dbReference type="AlphaFoldDB" id="A0AAE1YE84"/>
<sequence>MVTSVGAPTVNRFYLVGVSTDLCFGATVLHSDGCGVFTSSGLKFLEVFEQAMLAYLPPTFVIVSNFLNIADELERWMHEKGKIAIVEKSENTFGNRGLMDEETDILGVSGWAKADLACEKDRIVVQGSMNTSHSPFGPNSVAGFGGHNLLQMHNNIGH</sequence>
<dbReference type="EMBL" id="JACGWO010000004">
    <property type="protein sequence ID" value="KAK4428651.1"/>
    <property type="molecule type" value="Genomic_DNA"/>
</dbReference>
<evidence type="ECO:0000313" key="2">
    <source>
        <dbReference type="Proteomes" id="UP001293254"/>
    </source>
</evidence>
<reference evidence="1" key="1">
    <citation type="submission" date="2020-06" db="EMBL/GenBank/DDBJ databases">
        <authorList>
            <person name="Li T."/>
            <person name="Hu X."/>
            <person name="Zhang T."/>
            <person name="Song X."/>
            <person name="Zhang H."/>
            <person name="Dai N."/>
            <person name="Sheng W."/>
            <person name="Hou X."/>
            <person name="Wei L."/>
        </authorList>
    </citation>
    <scope>NUCLEOTIDE SEQUENCE</scope>
    <source>
        <strain evidence="1">3651</strain>
        <tissue evidence="1">Leaf</tissue>
    </source>
</reference>
<keyword evidence="2" id="KW-1185">Reference proteome</keyword>
<evidence type="ECO:0008006" key="3">
    <source>
        <dbReference type="Google" id="ProtNLM"/>
    </source>
</evidence>
<name>A0AAE1YE84_9LAMI</name>
<dbReference type="Proteomes" id="UP001293254">
    <property type="component" value="Unassembled WGS sequence"/>
</dbReference>
<proteinExistence type="predicted"/>
<accession>A0AAE1YE84</accession>
<organism evidence="1 2">
    <name type="scientific">Sesamum alatum</name>
    <dbReference type="NCBI Taxonomy" id="300844"/>
    <lineage>
        <taxon>Eukaryota</taxon>
        <taxon>Viridiplantae</taxon>
        <taxon>Streptophyta</taxon>
        <taxon>Embryophyta</taxon>
        <taxon>Tracheophyta</taxon>
        <taxon>Spermatophyta</taxon>
        <taxon>Magnoliopsida</taxon>
        <taxon>eudicotyledons</taxon>
        <taxon>Gunneridae</taxon>
        <taxon>Pentapetalae</taxon>
        <taxon>asterids</taxon>
        <taxon>lamiids</taxon>
        <taxon>Lamiales</taxon>
        <taxon>Pedaliaceae</taxon>
        <taxon>Sesamum</taxon>
    </lineage>
</organism>
<comment type="caution">
    <text evidence="1">The sequence shown here is derived from an EMBL/GenBank/DDBJ whole genome shotgun (WGS) entry which is preliminary data.</text>
</comment>
<gene>
    <name evidence="1" type="ORF">Salat_1164900</name>
</gene>
<protein>
    <recommendedName>
        <fullName evidence="3">Isochorismatase-like domain-containing protein</fullName>
    </recommendedName>
</protein>
<evidence type="ECO:0000313" key="1">
    <source>
        <dbReference type="EMBL" id="KAK4428651.1"/>
    </source>
</evidence>
<reference evidence="1" key="2">
    <citation type="journal article" date="2024" name="Plant">
        <title>Genomic evolution and insights into agronomic trait innovations of Sesamum species.</title>
        <authorList>
            <person name="Miao H."/>
            <person name="Wang L."/>
            <person name="Qu L."/>
            <person name="Liu H."/>
            <person name="Sun Y."/>
            <person name="Le M."/>
            <person name="Wang Q."/>
            <person name="Wei S."/>
            <person name="Zheng Y."/>
            <person name="Lin W."/>
            <person name="Duan Y."/>
            <person name="Cao H."/>
            <person name="Xiong S."/>
            <person name="Wang X."/>
            <person name="Wei L."/>
            <person name="Li C."/>
            <person name="Ma Q."/>
            <person name="Ju M."/>
            <person name="Zhao R."/>
            <person name="Li G."/>
            <person name="Mu C."/>
            <person name="Tian Q."/>
            <person name="Mei H."/>
            <person name="Zhang T."/>
            <person name="Gao T."/>
            <person name="Zhang H."/>
        </authorList>
    </citation>
    <scope>NUCLEOTIDE SEQUENCE</scope>
    <source>
        <strain evidence="1">3651</strain>
    </source>
</reference>